<evidence type="ECO:0000313" key="2">
    <source>
        <dbReference type="Proteomes" id="UP000235554"/>
    </source>
</evidence>
<accession>A0A855IRH2</accession>
<name>A0A855IRH2_9VIBR</name>
<evidence type="ECO:0000313" key="1">
    <source>
        <dbReference type="EMBL" id="PMM59085.1"/>
    </source>
</evidence>
<protein>
    <recommendedName>
        <fullName evidence="3">JAB domain-containing protein</fullName>
    </recommendedName>
</protein>
<gene>
    <name evidence="1" type="ORF">BCT50_06550</name>
</gene>
<dbReference type="EMBL" id="MCZJ01000013">
    <property type="protein sequence ID" value="PMM59085.1"/>
    <property type="molecule type" value="Genomic_DNA"/>
</dbReference>
<dbReference type="RefSeq" id="WP_102362385.1">
    <property type="nucleotide sequence ID" value="NZ_MCWX02000013.1"/>
</dbReference>
<dbReference type="Proteomes" id="UP000235554">
    <property type="component" value="Unassembled WGS sequence"/>
</dbReference>
<reference evidence="2" key="1">
    <citation type="submission" date="2016-07" db="EMBL/GenBank/DDBJ databases">
        <title>Nontailed viruses are major unrecognized killers of bacteria in the ocean.</title>
        <authorList>
            <person name="Kauffman K."/>
            <person name="Hussain F."/>
            <person name="Yang J."/>
            <person name="Arevalo P."/>
            <person name="Brown J."/>
            <person name="Cutler M."/>
            <person name="Kelly L."/>
            <person name="Polz M.F."/>
        </authorList>
    </citation>
    <scope>NUCLEOTIDE SEQUENCE [LARGE SCALE GENOMIC DNA]</scope>
    <source>
        <strain evidence="2">10N.261.48.A1</strain>
    </source>
</reference>
<sequence length="262" mass="29382">MTATISISKSAMFELIMAGLEAYAVKHQASKKISIETGAHLWGSINKNHPFKCTINHLSVETSANRKPSSVSFNQKSLLIKKDIAKVFGEQYQYIGTAHSHPYSRQEVSNAAQIRALKFYQLSGADHNCEIGYPEIEVSGRSYSVALILTLHSMLKANDRKDGQCFGEPLIEFSLGNIKCWLYGRVFQHKTKASLSDEERDSFERYGMSLANFSADEILPIPQHTMLESNIALDTICADFGRLKFIDNDSEYELASVAESRW</sequence>
<dbReference type="AlphaFoldDB" id="A0A855IRH2"/>
<organism evidence="1 2">
    <name type="scientific">Vibrio lentus</name>
    <dbReference type="NCBI Taxonomy" id="136468"/>
    <lineage>
        <taxon>Bacteria</taxon>
        <taxon>Pseudomonadati</taxon>
        <taxon>Pseudomonadota</taxon>
        <taxon>Gammaproteobacteria</taxon>
        <taxon>Vibrionales</taxon>
        <taxon>Vibrionaceae</taxon>
        <taxon>Vibrio</taxon>
    </lineage>
</organism>
<proteinExistence type="predicted"/>
<comment type="caution">
    <text evidence="1">The sequence shown here is derived from an EMBL/GenBank/DDBJ whole genome shotgun (WGS) entry which is preliminary data.</text>
</comment>
<evidence type="ECO:0008006" key="3">
    <source>
        <dbReference type="Google" id="ProtNLM"/>
    </source>
</evidence>